<dbReference type="EMBL" id="CM027684">
    <property type="protein sequence ID" value="KAG0529743.1"/>
    <property type="molecule type" value="Genomic_DNA"/>
</dbReference>
<dbReference type="InterPro" id="IPR005135">
    <property type="entry name" value="Endo/exonuclease/phosphatase"/>
</dbReference>
<evidence type="ECO:0000259" key="1">
    <source>
        <dbReference type="Pfam" id="PF03372"/>
    </source>
</evidence>
<comment type="caution">
    <text evidence="2">The sequence shown here is derived from an EMBL/GenBank/DDBJ whole genome shotgun (WGS) entry which is preliminary data.</text>
</comment>
<dbReference type="Pfam" id="PF03372">
    <property type="entry name" value="Exo_endo_phos"/>
    <property type="match status" value="1"/>
</dbReference>
<protein>
    <recommendedName>
        <fullName evidence="1">Endonuclease/exonuclease/phosphatase domain-containing protein</fullName>
    </recommendedName>
</protein>
<reference evidence="2" key="1">
    <citation type="journal article" date="2019" name="BMC Genomics">
        <title>A new reference genome for Sorghum bicolor reveals high levels of sequence similarity between sweet and grain genotypes: implications for the genetics of sugar metabolism.</title>
        <authorList>
            <person name="Cooper E.A."/>
            <person name="Brenton Z.W."/>
            <person name="Flinn B.S."/>
            <person name="Jenkins J."/>
            <person name="Shu S."/>
            <person name="Flowers D."/>
            <person name="Luo F."/>
            <person name="Wang Y."/>
            <person name="Xia P."/>
            <person name="Barry K."/>
            <person name="Daum C."/>
            <person name="Lipzen A."/>
            <person name="Yoshinaga Y."/>
            <person name="Schmutz J."/>
            <person name="Saski C."/>
            <person name="Vermerris W."/>
            <person name="Kresovich S."/>
        </authorList>
    </citation>
    <scope>NUCLEOTIDE SEQUENCE</scope>
</reference>
<feature type="domain" description="Endonuclease/exonuclease/phosphatase" evidence="1">
    <location>
        <begin position="5"/>
        <end position="202"/>
    </location>
</feature>
<dbReference type="Proteomes" id="UP000807115">
    <property type="component" value="Chromosome 5"/>
</dbReference>
<organism evidence="2 3">
    <name type="scientific">Sorghum bicolor</name>
    <name type="common">Sorghum</name>
    <name type="synonym">Sorghum vulgare</name>
    <dbReference type="NCBI Taxonomy" id="4558"/>
    <lineage>
        <taxon>Eukaryota</taxon>
        <taxon>Viridiplantae</taxon>
        <taxon>Streptophyta</taxon>
        <taxon>Embryophyta</taxon>
        <taxon>Tracheophyta</taxon>
        <taxon>Spermatophyta</taxon>
        <taxon>Magnoliopsida</taxon>
        <taxon>Liliopsida</taxon>
        <taxon>Poales</taxon>
        <taxon>Poaceae</taxon>
        <taxon>PACMAD clade</taxon>
        <taxon>Panicoideae</taxon>
        <taxon>Andropogonodae</taxon>
        <taxon>Andropogoneae</taxon>
        <taxon>Sorghinae</taxon>
        <taxon>Sorghum</taxon>
    </lineage>
</organism>
<evidence type="ECO:0000313" key="3">
    <source>
        <dbReference type="Proteomes" id="UP000807115"/>
    </source>
</evidence>
<name>A0A921QY30_SORBI</name>
<dbReference type="AlphaFoldDB" id="A0A921QY30"/>
<dbReference type="GO" id="GO:0003824">
    <property type="term" value="F:catalytic activity"/>
    <property type="evidence" value="ECO:0007669"/>
    <property type="project" value="InterPro"/>
</dbReference>
<evidence type="ECO:0000313" key="2">
    <source>
        <dbReference type="EMBL" id="KAG0529743.1"/>
    </source>
</evidence>
<proteinExistence type="predicted"/>
<gene>
    <name evidence="2" type="ORF">BDA96_05G124100</name>
</gene>
<dbReference type="PANTHER" id="PTHR35218">
    <property type="entry name" value="RNASE H DOMAIN-CONTAINING PROTEIN"/>
    <property type="match status" value="1"/>
</dbReference>
<dbReference type="SUPFAM" id="SSF56219">
    <property type="entry name" value="DNase I-like"/>
    <property type="match status" value="1"/>
</dbReference>
<reference evidence="2" key="2">
    <citation type="submission" date="2020-10" db="EMBL/GenBank/DDBJ databases">
        <authorList>
            <person name="Cooper E.A."/>
            <person name="Brenton Z.W."/>
            <person name="Flinn B.S."/>
            <person name="Jenkins J."/>
            <person name="Shu S."/>
            <person name="Flowers D."/>
            <person name="Luo F."/>
            <person name="Wang Y."/>
            <person name="Xia P."/>
            <person name="Barry K."/>
            <person name="Daum C."/>
            <person name="Lipzen A."/>
            <person name="Yoshinaga Y."/>
            <person name="Schmutz J."/>
            <person name="Saski C."/>
            <person name="Vermerris W."/>
            <person name="Kresovich S."/>
        </authorList>
    </citation>
    <scope>NUCLEOTIDE SEQUENCE</scope>
</reference>
<dbReference type="Gene3D" id="3.60.10.10">
    <property type="entry name" value="Endonuclease/exonuclease/phosphatase"/>
    <property type="match status" value="1"/>
</dbReference>
<dbReference type="PANTHER" id="PTHR35218:SF10">
    <property type="entry name" value="ENDONUCLEASE_EXONUCLEASE_PHOSPHATASE DOMAIN-CONTAINING PROTEIN"/>
    <property type="match status" value="1"/>
</dbReference>
<dbReference type="InterPro" id="IPR036691">
    <property type="entry name" value="Endo/exonu/phosph_ase_sf"/>
</dbReference>
<sequence>MRIIAWNCRGLGNASVVHRLPDVQKRESPNILFVSETKMDKRGMERFQWFVGMPNMMVKDCRGNSGGLALFWRRAVDVVIRSLSKYHIDATVQEERVEWRITGAYGDKKTEEKAKTWRLLKLLYNQYTKPWLCLGDYNELLFGCKKVGGQPRSAACMERLRNTLADCNLGDLGFVGVIFTWRNHHHKAEGYIKERLDRAVANMEWRNLFPLVRVVNGYPRHSDHRPLIVECGHREPMQFSTVKDFSLKFEAKWPEEEDCPGEQLHIYWKQRAHPLWLTKGDRNTKYFHTCASERKRRNYIRFLKDDDGAVVAGNALKPFITNH</sequence>
<accession>A0A921QY30</accession>